<evidence type="ECO:0008006" key="4">
    <source>
        <dbReference type="Google" id="ProtNLM"/>
    </source>
</evidence>
<reference evidence="2" key="3">
    <citation type="submission" date="2023-01" db="EMBL/GenBank/DDBJ databases">
        <authorList>
            <person name="Patra A."/>
        </authorList>
    </citation>
    <scope>NUCLEOTIDE SEQUENCE</scope>
    <source>
        <strain evidence="2">Wonlab-2016</strain>
        <tissue evidence="2">Foot muscle</tissue>
    </source>
</reference>
<dbReference type="EMBL" id="JACVVK020000203">
    <property type="protein sequence ID" value="KAK7484876.1"/>
    <property type="molecule type" value="Genomic_DNA"/>
</dbReference>
<feature type="non-terminal residue" evidence="2">
    <location>
        <position position="84"/>
    </location>
</feature>
<evidence type="ECO:0000313" key="1">
    <source>
        <dbReference type="EMBL" id="KAK7478283.1"/>
    </source>
</evidence>
<protein>
    <recommendedName>
        <fullName evidence="4">Secreted protein</fullName>
    </recommendedName>
</protein>
<gene>
    <name evidence="2" type="ORF">BaRGS_00023919</name>
    <name evidence="1" type="ORF">BaRGS_00030435</name>
</gene>
<reference evidence="2" key="1">
    <citation type="submission" date="2020-09" db="EMBL/GenBank/DDBJ databases">
        <authorList>
            <person name="Won Y."/>
        </authorList>
    </citation>
    <scope>NUCLEOTIDE SEQUENCE</scope>
    <source>
        <strain evidence="2">Wonlab-2016</strain>
        <tissue evidence="2">Foot muscle</tissue>
    </source>
</reference>
<dbReference type="AlphaFoldDB" id="A0ABD0KCS1"/>
<sequence>MCVKLLRTAHWVLCNYLLPFLPVFHASGIPVIIKFLESSAVWGSGLCLDAERGWNSFSPQNHWHCGMLADVENTTSPVLAADTA</sequence>
<name>A0ABD0KCS1_9CAEN</name>
<evidence type="ECO:0000313" key="3">
    <source>
        <dbReference type="Proteomes" id="UP001519460"/>
    </source>
</evidence>
<dbReference type="EMBL" id="JACVVK020000329">
    <property type="protein sequence ID" value="KAK7478283.1"/>
    <property type="molecule type" value="Genomic_DNA"/>
</dbReference>
<accession>A0ABD0KCS1</accession>
<dbReference type="Proteomes" id="UP001519460">
    <property type="component" value="Unassembled WGS sequence"/>
</dbReference>
<proteinExistence type="predicted"/>
<organism evidence="2 3">
    <name type="scientific">Batillaria attramentaria</name>
    <dbReference type="NCBI Taxonomy" id="370345"/>
    <lineage>
        <taxon>Eukaryota</taxon>
        <taxon>Metazoa</taxon>
        <taxon>Spiralia</taxon>
        <taxon>Lophotrochozoa</taxon>
        <taxon>Mollusca</taxon>
        <taxon>Gastropoda</taxon>
        <taxon>Caenogastropoda</taxon>
        <taxon>Sorbeoconcha</taxon>
        <taxon>Cerithioidea</taxon>
        <taxon>Batillariidae</taxon>
        <taxon>Batillaria</taxon>
    </lineage>
</organism>
<comment type="caution">
    <text evidence="2">The sequence shown here is derived from an EMBL/GenBank/DDBJ whole genome shotgun (WGS) entry which is preliminary data.</text>
</comment>
<evidence type="ECO:0000313" key="2">
    <source>
        <dbReference type="EMBL" id="KAK7484876.1"/>
    </source>
</evidence>
<keyword evidence="3" id="KW-1185">Reference proteome</keyword>
<reference evidence="2 3" key="2">
    <citation type="journal article" date="2023" name="Sci. Data">
        <title>Genome assembly of the Korean intertidal mud-creeper Batillaria attramentaria.</title>
        <authorList>
            <person name="Patra A.K."/>
            <person name="Ho P.T."/>
            <person name="Jun S."/>
            <person name="Lee S.J."/>
            <person name="Kim Y."/>
            <person name="Won Y.J."/>
        </authorList>
    </citation>
    <scope>NUCLEOTIDE SEQUENCE [LARGE SCALE GENOMIC DNA]</scope>
    <source>
        <strain evidence="2">Wonlab-2016</strain>
    </source>
</reference>